<comment type="function">
    <text evidence="8">Required for proper chloroplast development, most likely through regulating plastid-encoded polymerase (PEP) dependent chloroplast transcription. Acts as a component of the transcriptionally active plastid chromosome that is required for plastid gene expression.</text>
</comment>
<dbReference type="GO" id="GO:0009662">
    <property type="term" value="P:etioplast organization"/>
    <property type="evidence" value="ECO:0007669"/>
    <property type="project" value="TreeGrafter"/>
</dbReference>
<dbReference type="GO" id="GO:0009658">
    <property type="term" value="P:chloroplast organization"/>
    <property type="evidence" value="ECO:0007669"/>
    <property type="project" value="UniProtKB-ARBA"/>
</dbReference>
<comment type="subcellular location">
    <subcellularLocation>
        <location evidence="1">Plastid</location>
        <location evidence="1">Chloroplast</location>
    </subcellularLocation>
</comment>
<sequence>MPTFLTLSFPSSHYTTGLQHHKVPENIHYSFLTLRAKTTTLTTHANTTTTTTSTSKRPPRRPRKNKRTLETIADYDADYDAALRQDATAATNKLGTTKSPQIATLSSTASDGETTATKNVVRRRNTKNLDAQFSSGPQDPPSLKNNQDEDEDEHLQLPLGHGDDDITFTYSWPPLVCCFGAAQHAFVPSGSPANRLIDYEIHERMKDAFWAPQKFVRAPGTSPASVAIALANLGGRVAFMGKLGDDDYGQAMLYYLNVNKVQTRALKIDSKKMTAVSRMKLIKRGGMRMNCLKPSAEDCLSRSEINLDVLKEAKMFYFNSSSLLDSDMRLTTLRAIRISKRLGGVIFFDLNLPFPQWKSGEEAKIFIQQAWNLADIIEVTQAELEFLCGIEPSYKFDSKDNDKSKFTHYKPEVVKSLWHENLKVLFVTNGTSKIHYYTEKHHGSVHGMEDALITPFTSDMSASGDGIVAGLMRMLTVQPDLITDKEYLDTSIKYAINCGVIDQWILGRTRGFPPNEDLEEELVPDPNGIRSITEKEFRTLNIVESDMQA</sequence>
<evidence type="ECO:0000256" key="7">
    <source>
        <dbReference type="ARBA" id="ARBA00022946"/>
    </source>
</evidence>
<keyword evidence="3" id="KW-0150">Chloroplast</keyword>
<dbReference type="SUPFAM" id="SSF53613">
    <property type="entry name" value="Ribokinase-like"/>
    <property type="match status" value="1"/>
</dbReference>
<organism evidence="11 12">
    <name type="scientific">Stephania japonica</name>
    <dbReference type="NCBI Taxonomy" id="461633"/>
    <lineage>
        <taxon>Eukaryota</taxon>
        <taxon>Viridiplantae</taxon>
        <taxon>Streptophyta</taxon>
        <taxon>Embryophyta</taxon>
        <taxon>Tracheophyta</taxon>
        <taxon>Spermatophyta</taxon>
        <taxon>Magnoliopsida</taxon>
        <taxon>Ranunculales</taxon>
        <taxon>Menispermaceae</taxon>
        <taxon>Menispermoideae</taxon>
        <taxon>Cissampelideae</taxon>
        <taxon>Stephania</taxon>
    </lineage>
</organism>
<evidence type="ECO:0000256" key="8">
    <source>
        <dbReference type="ARBA" id="ARBA00058434"/>
    </source>
</evidence>
<dbReference type="EMBL" id="JBBNAE010000004">
    <property type="protein sequence ID" value="KAK9129139.1"/>
    <property type="molecule type" value="Genomic_DNA"/>
</dbReference>
<keyword evidence="6" id="KW-0418">Kinase</keyword>
<evidence type="ECO:0000256" key="3">
    <source>
        <dbReference type="ARBA" id="ARBA00022528"/>
    </source>
</evidence>
<feature type="compositionally biased region" description="Basic residues" evidence="9">
    <location>
        <begin position="57"/>
        <end position="66"/>
    </location>
</feature>
<dbReference type="InterPro" id="IPR029056">
    <property type="entry name" value="Ribokinase-like"/>
</dbReference>
<dbReference type="GO" id="GO:0042644">
    <property type="term" value="C:chloroplast nucleoid"/>
    <property type="evidence" value="ECO:0007669"/>
    <property type="project" value="TreeGrafter"/>
</dbReference>
<feature type="compositionally biased region" description="Polar residues" evidence="9">
    <location>
        <begin position="128"/>
        <end position="137"/>
    </location>
</feature>
<evidence type="ECO:0000256" key="6">
    <source>
        <dbReference type="ARBA" id="ARBA00022777"/>
    </source>
</evidence>
<dbReference type="GO" id="GO:0042793">
    <property type="term" value="P:plastid transcription"/>
    <property type="evidence" value="ECO:0007669"/>
    <property type="project" value="UniProtKB-ARBA"/>
</dbReference>
<evidence type="ECO:0000256" key="4">
    <source>
        <dbReference type="ARBA" id="ARBA00022640"/>
    </source>
</evidence>
<evidence type="ECO:0000256" key="2">
    <source>
        <dbReference type="ARBA" id="ARBA00010688"/>
    </source>
</evidence>
<dbReference type="Pfam" id="PF00294">
    <property type="entry name" value="PfkB"/>
    <property type="match status" value="1"/>
</dbReference>
<protein>
    <recommendedName>
        <fullName evidence="10">Carbohydrate kinase PfkB domain-containing protein</fullName>
    </recommendedName>
</protein>
<feature type="compositionally biased region" description="Low complexity" evidence="9">
    <location>
        <begin position="40"/>
        <end position="56"/>
    </location>
</feature>
<dbReference type="InterPro" id="IPR011611">
    <property type="entry name" value="PfkB_dom"/>
</dbReference>
<name>A0AAP0J826_9MAGN</name>
<comment type="similarity">
    <text evidence="2">Belongs to the carbohydrate kinase PfkB family.</text>
</comment>
<feature type="region of interest" description="Disordered" evidence="9">
    <location>
        <begin position="40"/>
        <end position="68"/>
    </location>
</feature>
<evidence type="ECO:0000256" key="1">
    <source>
        <dbReference type="ARBA" id="ARBA00004229"/>
    </source>
</evidence>
<dbReference type="Gene3D" id="3.40.1190.20">
    <property type="match status" value="1"/>
</dbReference>
<accession>A0AAP0J826</accession>
<keyword evidence="7" id="KW-0809">Transit peptide</keyword>
<dbReference type="PANTHER" id="PTHR43085:SF2">
    <property type="entry name" value="FRUCTOKINASE-LIKE 2, CHLOROPLASTIC"/>
    <property type="match status" value="1"/>
</dbReference>
<dbReference type="InterPro" id="IPR050306">
    <property type="entry name" value="PfkB_Carbo_kinase"/>
</dbReference>
<proteinExistence type="inferred from homology"/>
<gene>
    <name evidence="11" type="ORF">Sjap_009626</name>
</gene>
<dbReference type="GO" id="GO:0016301">
    <property type="term" value="F:kinase activity"/>
    <property type="evidence" value="ECO:0007669"/>
    <property type="project" value="UniProtKB-KW"/>
</dbReference>
<evidence type="ECO:0000259" key="10">
    <source>
        <dbReference type="Pfam" id="PF00294"/>
    </source>
</evidence>
<dbReference type="FunFam" id="3.40.1190.20:FF:000021">
    <property type="entry name" value="Fructokinase-like 2, chloroplastic"/>
    <property type="match status" value="1"/>
</dbReference>
<evidence type="ECO:0000256" key="9">
    <source>
        <dbReference type="SAM" id="MobiDB-lite"/>
    </source>
</evidence>
<dbReference type="AlphaFoldDB" id="A0AAP0J826"/>
<dbReference type="PANTHER" id="PTHR43085">
    <property type="entry name" value="HEXOKINASE FAMILY MEMBER"/>
    <property type="match status" value="1"/>
</dbReference>
<reference evidence="11 12" key="1">
    <citation type="submission" date="2024-01" db="EMBL/GenBank/DDBJ databases">
        <title>Genome assemblies of Stephania.</title>
        <authorList>
            <person name="Yang L."/>
        </authorList>
    </citation>
    <scope>NUCLEOTIDE SEQUENCE [LARGE SCALE GENOMIC DNA]</scope>
    <source>
        <strain evidence="11">QJT</strain>
        <tissue evidence="11">Leaf</tissue>
    </source>
</reference>
<evidence type="ECO:0000313" key="12">
    <source>
        <dbReference type="Proteomes" id="UP001417504"/>
    </source>
</evidence>
<comment type="caution">
    <text evidence="11">The sequence shown here is derived from an EMBL/GenBank/DDBJ whole genome shotgun (WGS) entry which is preliminary data.</text>
</comment>
<dbReference type="CDD" id="cd01167">
    <property type="entry name" value="bac_FRK"/>
    <property type="match status" value="1"/>
</dbReference>
<keyword evidence="5" id="KW-0808">Transferase</keyword>
<evidence type="ECO:0000313" key="11">
    <source>
        <dbReference type="EMBL" id="KAK9129139.1"/>
    </source>
</evidence>
<dbReference type="Proteomes" id="UP001417504">
    <property type="component" value="Unassembled WGS sequence"/>
</dbReference>
<feature type="domain" description="Carbohydrate kinase PfkB" evidence="10">
    <location>
        <begin position="211"/>
        <end position="498"/>
    </location>
</feature>
<keyword evidence="4" id="KW-0934">Plastid</keyword>
<feature type="compositionally biased region" description="Polar residues" evidence="9">
    <location>
        <begin position="104"/>
        <end position="118"/>
    </location>
</feature>
<keyword evidence="12" id="KW-1185">Reference proteome</keyword>
<feature type="region of interest" description="Disordered" evidence="9">
    <location>
        <begin position="104"/>
        <end position="159"/>
    </location>
</feature>
<evidence type="ECO:0000256" key="5">
    <source>
        <dbReference type="ARBA" id="ARBA00022679"/>
    </source>
</evidence>